<dbReference type="KEGG" id="aqt:FN924_11920"/>
<dbReference type="CDD" id="cd02022">
    <property type="entry name" value="DPCK"/>
    <property type="match status" value="1"/>
</dbReference>
<evidence type="ECO:0000256" key="3">
    <source>
        <dbReference type="ARBA" id="ARBA00022840"/>
    </source>
</evidence>
<dbReference type="Gene3D" id="3.40.50.300">
    <property type="entry name" value="P-loop containing nucleotide triphosphate hydrolases"/>
    <property type="match status" value="1"/>
</dbReference>
<comment type="function">
    <text evidence="5">Catalyzes the phosphorylation of the 3'-hydroxyl group of dephosphocoenzyme A to form coenzyme A.</text>
</comment>
<dbReference type="GO" id="GO:0004140">
    <property type="term" value="F:dephospho-CoA kinase activity"/>
    <property type="evidence" value="ECO:0007669"/>
    <property type="project" value="UniProtKB-UniRule"/>
</dbReference>
<dbReference type="AlphaFoldDB" id="A0A516KHG0"/>
<name>A0A516KHG0_9BACI</name>
<keyword evidence="3 5" id="KW-0067">ATP-binding</keyword>
<evidence type="ECO:0000256" key="5">
    <source>
        <dbReference type="HAMAP-Rule" id="MF_00376"/>
    </source>
</evidence>
<dbReference type="InterPro" id="IPR027417">
    <property type="entry name" value="P-loop_NTPase"/>
</dbReference>
<evidence type="ECO:0000256" key="1">
    <source>
        <dbReference type="ARBA" id="ARBA00009018"/>
    </source>
</evidence>
<keyword evidence="5" id="KW-0963">Cytoplasm</keyword>
<reference evidence="7 8" key="1">
    <citation type="submission" date="2019-07" db="EMBL/GenBank/DDBJ databases">
        <authorList>
            <person name="Li J."/>
        </authorList>
    </citation>
    <scope>NUCLEOTIDE SEQUENCE [LARGE SCALE GENOMIC DNA]</scope>
    <source>
        <strain evidence="7 8">TKL69</strain>
    </source>
</reference>
<gene>
    <name evidence="5" type="primary">coaE</name>
    <name evidence="7" type="ORF">FN924_11920</name>
</gene>
<dbReference type="GO" id="GO:0005524">
    <property type="term" value="F:ATP binding"/>
    <property type="evidence" value="ECO:0007669"/>
    <property type="project" value="UniProtKB-UniRule"/>
</dbReference>
<dbReference type="EC" id="2.7.1.24" evidence="5 6"/>
<dbReference type="PROSITE" id="PS51219">
    <property type="entry name" value="DPCK"/>
    <property type="match status" value="1"/>
</dbReference>
<comment type="similarity">
    <text evidence="1 5">Belongs to the CoaE family.</text>
</comment>
<feature type="binding site" evidence="5">
    <location>
        <begin position="12"/>
        <end position="17"/>
    </location>
    <ligand>
        <name>ATP</name>
        <dbReference type="ChEBI" id="CHEBI:30616"/>
    </ligand>
</feature>
<keyword evidence="5 7" id="KW-0418">Kinase</keyword>
<evidence type="ECO:0000313" key="8">
    <source>
        <dbReference type="Proteomes" id="UP000315215"/>
    </source>
</evidence>
<evidence type="ECO:0000256" key="6">
    <source>
        <dbReference type="NCBIfam" id="TIGR00152"/>
    </source>
</evidence>
<dbReference type="GO" id="GO:0005737">
    <property type="term" value="C:cytoplasm"/>
    <property type="evidence" value="ECO:0007669"/>
    <property type="project" value="UniProtKB-SubCell"/>
</dbReference>
<dbReference type="NCBIfam" id="TIGR00152">
    <property type="entry name" value="dephospho-CoA kinase"/>
    <property type="match status" value="1"/>
</dbReference>
<dbReference type="FunFam" id="3.40.50.300:FF:000485">
    <property type="entry name" value="Dephospho-CoA kinase CAB5"/>
    <property type="match status" value="1"/>
</dbReference>
<dbReference type="Pfam" id="PF01121">
    <property type="entry name" value="CoaE"/>
    <property type="match status" value="1"/>
</dbReference>
<keyword evidence="8" id="KW-1185">Reference proteome</keyword>
<dbReference type="EMBL" id="CP041666">
    <property type="protein sequence ID" value="QDP40832.1"/>
    <property type="molecule type" value="Genomic_DNA"/>
</dbReference>
<accession>A0A516KHG0</accession>
<dbReference type="SUPFAM" id="SSF52540">
    <property type="entry name" value="P-loop containing nucleoside triphosphate hydrolases"/>
    <property type="match status" value="1"/>
</dbReference>
<dbReference type="RefSeq" id="WP_143894767.1">
    <property type="nucleotide sequence ID" value="NZ_CP041666.1"/>
</dbReference>
<dbReference type="Proteomes" id="UP000315215">
    <property type="component" value="Chromosome"/>
</dbReference>
<keyword evidence="2 5" id="KW-0547">Nucleotide-binding</keyword>
<evidence type="ECO:0000313" key="7">
    <source>
        <dbReference type="EMBL" id="QDP40832.1"/>
    </source>
</evidence>
<dbReference type="InterPro" id="IPR001977">
    <property type="entry name" value="Depp_CoAkinase"/>
</dbReference>
<comment type="pathway">
    <text evidence="5">Cofactor biosynthesis; coenzyme A biosynthesis; CoA from (R)-pantothenate: step 5/5.</text>
</comment>
<keyword evidence="5 7" id="KW-0808">Transferase</keyword>
<dbReference type="OrthoDB" id="9812943at2"/>
<protein>
    <recommendedName>
        <fullName evidence="5 6">Dephospho-CoA kinase</fullName>
        <ecNumber evidence="5 6">2.7.1.24</ecNumber>
    </recommendedName>
    <alternativeName>
        <fullName evidence="5">Dephosphocoenzyme A kinase</fullName>
    </alternativeName>
</protein>
<evidence type="ECO:0000256" key="2">
    <source>
        <dbReference type="ARBA" id="ARBA00022741"/>
    </source>
</evidence>
<dbReference type="UniPathway" id="UPA00241">
    <property type="reaction ID" value="UER00356"/>
</dbReference>
<keyword evidence="4 5" id="KW-0173">Coenzyme A biosynthesis</keyword>
<dbReference type="HAMAP" id="MF_00376">
    <property type="entry name" value="Dephospho_CoA_kinase"/>
    <property type="match status" value="1"/>
</dbReference>
<sequence>MGITIGLTGGIASGKSTVSNMLREKGIPIVDADRIARQVVEPGEEAYQNVVEAFGTDILQQDKTLDRKKLGNIVFQDEEKRNILNSIVHPAVRKQMLVEKDQYLNQGYKAVVLDIPLLFESHLTELVDHTIVVYVDETTQLERLKERNKLTDEEAMQRIQAQLPLQKKVDMADAVIDNNGTIETTREQVNRMITKWNLV</sequence>
<comment type="catalytic activity">
    <reaction evidence="5">
        <text>3'-dephospho-CoA + ATP = ADP + CoA + H(+)</text>
        <dbReference type="Rhea" id="RHEA:18245"/>
        <dbReference type="ChEBI" id="CHEBI:15378"/>
        <dbReference type="ChEBI" id="CHEBI:30616"/>
        <dbReference type="ChEBI" id="CHEBI:57287"/>
        <dbReference type="ChEBI" id="CHEBI:57328"/>
        <dbReference type="ChEBI" id="CHEBI:456216"/>
        <dbReference type="EC" id="2.7.1.24"/>
    </reaction>
</comment>
<evidence type="ECO:0000256" key="4">
    <source>
        <dbReference type="ARBA" id="ARBA00022993"/>
    </source>
</evidence>
<proteinExistence type="inferred from homology"/>
<organism evidence="7 8">
    <name type="scientific">Radiobacillus deserti</name>
    <dbReference type="NCBI Taxonomy" id="2594883"/>
    <lineage>
        <taxon>Bacteria</taxon>
        <taxon>Bacillati</taxon>
        <taxon>Bacillota</taxon>
        <taxon>Bacilli</taxon>
        <taxon>Bacillales</taxon>
        <taxon>Bacillaceae</taxon>
        <taxon>Radiobacillus</taxon>
    </lineage>
</organism>
<dbReference type="GO" id="GO:0015937">
    <property type="term" value="P:coenzyme A biosynthetic process"/>
    <property type="evidence" value="ECO:0007669"/>
    <property type="project" value="UniProtKB-UniRule"/>
</dbReference>
<dbReference type="PANTHER" id="PTHR10695">
    <property type="entry name" value="DEPHOSPHO-COA KINASE-RELATED"/>
    <property type="match status" value="1"/>
</dbReference>
<dbReference type="PANTHER" id="PTHR10695:SF46">
    <property type="entry name" value="BIFUNCTIONAL COENZYME A SYNTHASE-RELATED"/>
    <property type="match status" value="1"/>
</dbReference>
<comment type="subcellular location">
    <subcellularLocation>
        <location evidence="5">Cytoplasm</location>
    </subcellularLocation>
</comment>